<evidence type="ECO:0000313" key="1">
    <source>
        <dbReference type="EMBL" id="KYC40697.1"/>
    </source>
</evidence>
<protein>
    <submittedName>
        <fullName evidence="1">Uncharacterized protein</fullName>
    </submittedName>
</protein>
<gene>
    <name evidence="1" type="ORF">WA1_23950</name>
</gene>
<keyword evidence="2" id="KW-1185">Reference proteome</keyword>
<sequence length="262" mass="30143">MATSLTYRIENEESQELIDLINSVNNAKAAKFKEASIAKKQAKFVQSQNVKKEPATINSDLPKNNETQLVAENNNDSIDLEYIQKLIQNALKPAKSNQEKLSDFQKKPGITTYQEVREIIASFSNEDLKLQRLGTLLSTKPNNIEIHYLVDRKLTECSFITPLSDGNWDIVIYEEDVKQISKSLGIKVNHVAKFIYAHEISHYVQFITSNQTYLEWKACHESNNEASEKQAWDYGELILENNHYGDLIPAYKLCQNWIEWGR</sequence>
<dbReference type="STRING" id="128403.WA1_23950"/>
<dbReference type="AlphaFoldDB" id="A0A139X7L8"/>
<dbReference type="EMBL" id="ANNX02000026">
    <property type="protein sequence ID" value="KYC40697.1"/>
    <property type="molecule type" value="Genomic_DNA"/>
</dbReference>
<organism evidence="1 2">
    <name type="scientific">Scytonema hofmannii PCC 7110</name>
    <dbReference type="NCBI Taxonomy" id="128403"/>
    <lineage>
        <taxon>Bacteria</taxon>
        <taxon>Bacillati</taxon>
        <taxon>Cyanobacteriota</taxon>
        <taxon>Cyanophyceae</taxon>
        <taxon>Nostocales</taxon>
        <taxon>Scytonemataceae</taxon>
        <taxon>Scytonema</taxon>
    </lineage>
</organism>
<comment type="caution">
    <text evidence="1">The sequence shown here is derived from an EMBL/GenBank/DDBJ whole genome shotgun (WGS) entry which is preliminary data.</text>
</comment>
<evidence type="ECO:0000313" key="2">
    <source>
        <dbReference type="Proteomes" id="UP000076925"/>
    </source>
</evidence>
<name>A0A139X7L8_9CYAN</name>
<accession>A0A139X7L8</accession>
<dbReference type="RefSeq" id="WP_017740022.1">
    <property type="nucleotide sequence ID" value="NZ_KQ976354.1"/>
</dbReference>
<dbReference type="Proteomes" id="UP000076925">
    <property type="component" value="Unassembled WGS sequence"/>
</dbReference>
<reference evidence="1 2" key="1">
    <citation type="journal article" date="2013" name="Genome Biol. Evol.">
        <title>Genomes of Stigonematalean cyanobacteria (subsection V) and the evolution of oxygenic photosynthesis from prokaryotes to plastids.</title>
        <authorList>
            <person name="Dagan T."/>
            <person name="Roettger M."/>
            <person name="Stucken K."/>
            <person name="Landan G."/>
            <person name="Koch R."/>
            <person name="Major P."/>
            <person name="Gould S.B."/>
            <person name="Goremykin V.V."/>
            <person name="Rippka R."/>
            <person name="Tandeau de Marsac N."/>
            <person name="Gugger M."/>
            <person name="Lockhart P.J."/>
            <person name="Allen J.F."/>
            <person name="Brune I."/>
            <person name="Maus I."/>
            <person name="Puhler A."/>
            <person name="Martin W.F."/>
        </authorList>
    </citation>
    <scope>NUCLEOTIDE SEQUENCE [LARGE SCALE GENOMIC DNA]</scope>
    <source>
        <strain evidence="1 2">PCC 7110</strain>
    </source>
</reference>
<proteinExistence type="predicted"/>